<name>A0A846QH42_9BACT</name>
<evidence type="ECO:0000313" key="3">
    <source>
        <dbReference type="Proteomes" id="UP000580856"/>
    </source>
</evidence>
<dbReference type="Pfam" id="PF06763">
    <property type="entry name" value="Minor_tail_Z"/>
    <property type="match status" value="1"/>
</dbReference>
<feature type="region of interest" description="Disordered" evidence="1">
    <location>
        <begin position="82"/>
        <end position="104"/>
    </location>
</feature>
<proteinExistence type="predicted"/>
<reference evidence="2 3" key="1">
    <citation type="submission" date="2020-03" db="EMBL/GenBank/DDBJ databases">
        <title>Genomic Encyclopedia of Type Strains, Phase IV (KMG-IV): sequencing the most valuable type-strain genomes for metagenomic binning, comparative biology and taxonomic classification.</title>
        <authorList>
            <person name="Goeker M."/>
        </authorList>
    </citation>
    <scope>NUCLEOTIDE SEQUENCE [LARGE SCALE GENOMIC DNA]</scope>
    <source>
        <strain evidence="2 3">DSM 24233</strain>
    </source>
</reference>
<dbReference type="AlphaFoldDB" id="A0A846QH42"/>
<dbReference type="RefSeq" id="WP_167939577.1">
    <property type="nucleotide sequence ID" value="NZ_JAATJA010000001.1"/>
</dbReference>
<organism evidence="2 3">
    <name type="scientific">Desulfobaculum xiamenense</name>
    <dbReference type="NCBI Taxonomy" id="995050"/>
    <lineage>
        <taxon>Bacteria</taxon>
        <taxon>Pseudomonadati</taxon>
        <taxon>Thermodesulfobacteriota</taxon>
        <taxon>Desulfovibrionia</taxon>
        <taxon>Desulfovibrionales</taxon>
        <taxon>Desulfovibrionaceae</taxon>
        <taxon>Desulfobaculum</taxon>
    </lineage>
</organism>
<comment type="caution">
    <text evidence="2">The sequence shown here is derived from an EMBL/GenBank/DDBJ whole genome shotgun (WGS) entry which is preliminary data.</text>
</comment>
<sequence length="190" mass="21472">MIIDPAASTRDIRRVQKLLGTMDRGLDKVAARTANKVAQGARTDAVRLIRQDVALSARDIRNAFVIHKATWTHPVAELSGSGRRSAGLDHYPTRPGASAATRPRRGVSVKIKTRLPHKTVRGSFWMPTRGGARLLVKRTGGKRLPVKRLYGPSMMTYYRRESLQRRLRRRIGDRLARVYVQELNNLVRQT</sequence>
<dbReference type="InterPro" id="IPR010633">
    <property type="entry name" value="Phage_lambda_GpZ"/>
</dbReference>
<gene>
    <name evidence="2" type="ORF">GGQ74_000080</name>
</gene>
<keyword evidence="3" id="KW-1185">Reference proteome</keyword>
<evidence type="ECO:0000313" key="2">
    <source>
        <dbReference type="EMBL" id="NJB66440.1"/>
    </source>
</evidence>
<evidence type="ECO:0008006" key="4">
    <source>
        <dbReference type="Google" id="ProtNLM"/>
    </source>
</evidence>
<dbReference type="EMBL" id="JAATJA010000001">
    <property type="protein sequence ID" value="NJB66440.1"/>
    <property type="molecule type" value="Genomic_DNA"/>
</dbReference>
<protein>
    <recommendedName>
        <fullName evidence="4">Prophage minor tail protein Z (GPZ)</fullName>
    </recommendedName>
</protein>
<evidence type="ECO:0000256" key="1">
    <source>
        <dbReference type="SAM" id="MobiDB-lite"/>
    </source>
</evidence>
<accession>A0A846QH42</accession>
<dbReference type="Proteomes" id="UP000580856">
    <property type="component" value="Unassembled WGS sequence"/>
</dbReference>